<keyword evidence="3" id="KW-1185">Reference proteome</keyword>
<dbReference type="EMBL" id="JACADJ010000062">
    <property type="protein sequence ID" value="NWH06181.1"/>
    <property type="molecule type" value="Genomic_DNA"/>
</dbReference>
<feature type="signal peptide" evidence="1">
    <location>
        <begin position="1"/>
        <end position="22"/>
    </location>
</feature>
<dbReference type="RefSeq" id="WP_178367633.1">
    <property type="nucleotide sequence ID" value="NZ_JACADJ010000062.1"/>
</dbReference>
<gene>
    <name evidence="2" type="ORF">HXW94_14510</name>
</gene>
<protein>
    <submittedName>
        <fullName evidence="2">Uncharacterized protein</fullName>
    </submittedName>
</protein>
<sequence length="105" mass="11211">MKAKLTVMAIVAVSFLGQPVYAGVTYKSNITSRNDTFINQGQMEARQNTSGGTASQTLALRAVKSSGVYIEYDSSSNRYINKGTMKATQTTSSGIAYQTVALEGI</sequence>
<organism evidence="2 3">
    <name type="scientific">Desulfobacter latus</name>
    <dbReference type="NCBI Taxonomy" id="2292"/>
    <lineage>
        <taxon>Bacteria</taxon>
        <taxon>Pseudomonadati</taxon>
        <taxon>Thermodesulfobacteriota</taxon>
        <taxon>Desulfobacteria</taxon>
        <taxon>Desulfobacterales</taxon>
        <taxon>Desulfobacteraceae</taxon>
        <taxon>Desulfobacter</taxon>
    </lineage>
</organism>
<evidence type="ECO:0000313" key="3">
    <source>
        <dbReference type="Proteomes" id="UP000553343"/>
    </source>
</evidence>
<accession>A0A850T517</accession>
<keyword evidence="1" id="KW-0732">Signal</keyword>
<dbReference type="AlphaFoldDB" id="A0A850T517"/>
<reference evidence="2 3" key="1">
    <citation type="submission" date="2020-06" db="EMBL/GenBank/DDBJ databases">
        <title>High-quality draft genome of sulfate reducer Desulfobacter latus type strain AcrS2 isolated from marine sediment.</title>
        <authorList>
            <person name="Hoppe M."/>
            <person name="Larsen C.K."/>
            <person name="Marshall I.P.G."/>
            <person name="Schramm A."/>
            <person name="Marietou A.G."/>
        </authorList>
    </citation>
    <scope>NUCLEOTIDE SEQUENCE [LARGE SCALE GENOMIC DNA]</scope>
    <source>
        <strain evidence="2 3">AcRS2</strain>
    </source>
</reference>
<feature type="chain" id="PRO_5032722886" evidence="1">
    <location>
        <begin position="23"/>
        <end position="105"/>
    </location>
</feature>
<name>A0A850T517_9BACT</name>
<dbReference type="Proteomes" id="UP000553343">
    <property type="component" value="Unassembled WGS sequence"/>
</dbReference>
<evidence type="ECO:0000256" key="1">
    <source>
        <dbReference type="SAM" id="SignalP"/>
    </source>
</evidence>
<proteinExistence type="predicted"/>
<evidence type="ECO:0000313" key="2">
    <source>
        <dbReference type="EMBL" id="NWH06181.1"/>
    </source>
</evidence>
<comment type="caution">
    <text evidence="2">The sequence shown here is derived from an EMBL/GenBank/DDBJ whole genome shotgun (WGS) entry which is preliminary data.</text>
</comment>